<organism evidence="3 4">
    <name type="scientific">Mahella australiensis (strain DSM 15567 / CIP 107919 / 50-1 BON)</name>
    <dbReference type="NCBI Taxonomy" id="697281"/>
    <lineage>
        <taxon>Bacteria</taxon>
        <taxon>Bacillati</taxon>
        <taxon>Bacillota</taxon>
        <taxon>Clostridia</taxon>
        <taxon>Thermoanaerobacterales</taxon>
        <taxon>Thermoanaerobacterales Family IV. Incertae Sedis</taxon>
        <taxon>Mahella</taxon>
    </lineage>
</organism>
<dbReference type="SUPFAM" id="SSF53323">
    <property type="entry name" value="Pyruvate-ferredoxin oxidoreductase, PFOR, domain III"/>
    <property type="match status" value="1"/>
</dbReference>
<dbReference type="Gene3D" id="3.40.920.10">
    <property type="entry name" value="Pyruvate-ferredoxin oxidoreductase, PFOR, domain III"/>
    <property type="match status" value="1"/>
</dbReference>
<keyword evidence="4" id="KW-1185">Reference proteome</keyword>
<dbReference type="Pfam" id="PF01558">
    <property type="entry name" value="POR"/>
    <property type="match status" value="1"/>
</dbReference>
<accession>F3ZYM1</accession>
<evidence type="ECO:0000259" key="2">
    <source>
        <dbReference type="Pfam" id="PF01558"/>
    </source>
</evidence>
<sequence length="200" mass="21341">MQYDILVAGVGGQGVILTSRLLGLAAMKAGLHVTTAETIGMSQREGAVVSHIRLGREIFGPLIPKAGADLIIGMEPSEAARNMPMLKRNGHMIVNTFPVIPASVAIGLSQYDVNEILAFINNTCKNAILVDATELAKQAGNHKSANVLLLGIVAAAGLLPFDISILQQALEEELPKKYLGVNKKSFEIGINMLYNIKNKV</sequence>
<dbReference type="AlphaFoldDB" id="F3ZYM1"/>
<dbReference type="STRING" id="697281.Mahau_2652"/>
<dbReference type="InterPro" id="IPR019752">
    <property type="entry name" value="Pyrv/ketoisovalerate_OxRed_cat"/>
</dbReference>
<dbReference type="OrthoDB" id="9789125at2"/>
<reference evidence="4" key="1">
    <citation type="submission" date="2010-11" db="EMBL/GenBank/DDBJ databases">
        <title>The complete genome of Mahella australiensis DSM 15567.</title>
        <authorList>
            <consortium name="US DOE Joint Genome Institute (JGI-PGF)"/>
            <person name="Lucas S."/>
            <person name="Copeland A."/>
            <person name="Lapidus A."/>
            <person name="Bruce D."/>
            <person name="Goodwin L."/>
            <person name="Pitluck S."/>
            <person name="Kyrpides N."/>
            <person name="Mavromatis K."/>
            <person name="Pagani I."/>
            <person name="Ivanova N."/>
            <person name="Teshima H."/>
            <person name="Brettin T."/>
            <person name="Detter J.C."/>
            <person name="Han C."/>
            <person name="Tapia R."/>
            <person name="Land M."/>
            <person name="Hauser L."/>
            <person name="Markowitz V."/>
            <person name="Cheng J.-F."/>
            <person name="Hugenholtz P."/>
            <person name="Woyke T."/>
            <person name="Wu D."/>
            <person name="Spring S."/>
            <person name="Pukall R."/>
            <person name="Steenblock K."/>
            <person name="Schneider S."/>
            <person name="Klenk H.-P."/>
            <person name="Eisen J.A."/>
        </authorList>
    </citation>
    <scope>NUCLEOTIDE SEQUENCE [LARGE SCALE GENOMIC DNA]</scope>
    <source>
        <strain evidence="4">DSM 15567 / CIP 107919 / 50-1 BON</strain>
    </source>
</reference>
<reference evidence="3 4" key="2">
    <citation type="journal article" date="2011" name="Stand. Genomic Sci.">
        <title>Complete genome sequence of Mahella australiensis type strain (50-1 BON).</title>
        <authorList>
            <person name="Sikorski J."/>
            <person name="Teshima H."/>
            <person name="Nolan M."/>
            <person name="Lucas S."/>
            <person name="Hammon N."/>
            <person name="Deshpande S."/>
            <person name="Cheng J.F."/>
            <person name="Pitluck S."/>
            <person name="Liolios K."/>
            <person name="Pagani I."/>
            <person name="Ivanova N."/>
            <person name="Huntemann M."/>
            <person name="Mavromatis K."/>
            <person name="Ovchinikova G."/>
            <person name="Pati A."/>
            <person name="Tapia R."/>
            <person name="Han C."/>
            <person name="Goodwin L."/>
            <person name="Chen A."/>
            <person name="Palaniappan K."/>
            <person name="Land M."/>
            <person name="Hauser L."/>
            <person name="Ngatchou-Djao O.D."/>
            <person name="Rohde M."/>
            <person name="Pukall R."/>
            <person name="Spring S."/>
            <person name="Abt B."/>
            <person name="Goker M."/>
            <person name="Detter J.C."/>
            <person name="Woyke T."/>
            <person name="Bristow J."/>
            <person name="Markowitz V."/>
            <person name="Hugenholtz P."/>
            <person name="Eisen J.A."/>
            <person name="Kyrpides N.C."/>
            <person name="Klenk H.P."/>
            <person name="Lapidus A."/>
        </authorList>
    </citation>
    <scope>NUCLEOTIDE SEQUENCE [LARGE SCALE GENOMIC DNA]</scope>
    <source>
        <strain evidence="4">DSM 15567 / CIP 107919 / 50-1 BON</strain>
    </source>
</reference>
<dbReference type="GO" id="GO:0043805">
    <property type="term" value="F:indolepyruvate ferredoxin oxidoreductase activity"/>
    <property type="evidence" value="ECO:0007669"/>
    <property type="project" value="UniProtKB-EC"/>
</dbReference>
<name>F3ZYM1_MAHA5</name>
<dbReference type="RefSeq" id="WP_013782212.1">
    <property type="nucleotide sequence ID" value="NC_015520.1"/>
</dbReference>
<dbReference type="KEGG" id="mas:Mahau_2652"/>
<evidence type="ECO:0000313" key="4">
    <source>
        <dbReference type="Proteomes" id="UP000008457"/>
    </source>
</evidence>
<dbReference type="PANTHER" id="PTHR43854">
    <property type="entry name" value="INDOLEPYRUVATE OXIDOREDUCTASE SUBUNIT IORB"/>
    <property type="match status" value="1"/>
</dbReference>
<gene>
    <name evidence="3" type="ordered locus">Mahau_2652</name>
</gene>
<keyword evidence="1 3" id="KW-0560">Oxidoreductase</keyword>
<dbReference type="InterPro" id="IPR002869">
    <property type="entry name" value="Pyrv_flavodox_OxRed_cen"/>
</dbReference>
<dbReference type="PANTHER" id="PTHR43854:SF1">
    <property type="entry name" value="INDOLEPYRUVATE OXIDOREDUCTASE SUBUNIT IORB"/>
    <property type="match status" value="1"/>
</dbReference>
<evidence type="ECO:0000256" key="1">
    <source>
        <dbReference type="ARBA" id="ARBA00023002"/>
    </source>
</evidence>
<feature type="domain" description="Pyruvate/ketoisovalerate oxidoreductase catalytic" evidence="2">
    <location>
        <begin position="11"/>
        <end position="190"/>
    </location>
</feature>
<dbReference type="HOGENOM" id="CLU_087284_1_1_9"/>
<dbReference type="EMBL" id="CP002360">
    <property type="protein sequence ID" value="AEE97789.1"/>
    <property type="molecule type" value="Genomic_DNA"/>
</dbReference>
<proteinExistence type="predicted"/>
<evidence type="ECO:0000313" key="3">
    <source>
        <dbReference type="EMBL" id="AEE97789.1"/>
    </source>
</evidence>
<dbReference type="EC" id="1.2.7.8" evidence="3"/>
<dbReference type="eggNOG" id="COG1014">
    <property type="taxonomic scope" value="Bacteria"/>
</dbReference>
<dbReference type="InterPro" id="IPR052198">
    <property type="entry name" value="IorB_Oxidoreductase"/>
</dbReference>
<dbReference type="Proteomes" id="UP000008457">
    <property type="component" value="Chromosome"/>
</dbReference>
<protein>
    <submittedName>
        <fullName evidence="3">Indolepyruvate ferredoxin oxidoreductase</fullName>
        <ecNumber evidence="3">1.2.7.8</ecNumber>
    </submittedName>
</protein>